<reference evidence="2 3" key="1">
    <citation type="submission" date="2020-08" db="EMBL/GenBank/DDBJ databases">
        <title>Genomic Encyclopedia of Type Strains, Phase III (KMG-III): the genomes of soil and plant-associated and newly described type strains.</title>
        <authorList>
            <person name="Whitman W."/>
        </authorList>
    </citation>
    <scope>NUCLEOTIDE SEQUENCE [LARGE SCALE GENOMIC DNA]</scope>
    <source>
        <strain evidence="2 3">CECT 8577</strain>
    </source>
</reference>
<dbReference type="Pfam" id="PF19694">
    <property type="entry name" value="DUF6194"/>
    <property type="match status" value="1"/>
</dbReference>
<organism evidence="2 3">
    <name type="scientific">Prauserella isguenensis</name>
    <dbReference type="NCBI Taxonomy" id="1470180"/>
    <lineage>
        <taxon>Bacteria</taxon>
        <taxon>Bacillati</taxon>
        <taxon>Actinomycetota</taxon>
        <taxon>Actinomycetes</taxon>
        <taxon>Pseudonocardiales</taxon>
        <taxon>Pseudonocardiaceae</taxon>
        <taxon>Prauserella</taxon>
    </lineage>
</organism>
<accession>A0A839RXW3</accession>
<dbReference type="EMBL" id="JACHWU010000001">
    <property type="protein sequence ID" value="MBB3049670.1"/>
    <property type="molecule type" value="Genomic_DNA"/>
</dbReference>
<dbReference type="Proteomes" id="UP000550714">
    <property type="component" value="Unassembled WGS sequence"/>
</dbReference>
<dbReference type="RefSeq" id="WP_183647509.1">
    <property type="nucleotide sequence ID" value="NZ_JACHWU010000001.1"/>
</dbReference>
<feature type="domain" description="DUF6194" evidence="1">
    <location>
        <begin position="1"/>
        <end position="151"/>
    </location>
</feature>
<evidence type="ECO:0000259" key="1">
    <source>
        <dbReference type="Pfam" id="PF19694"/>
    </source>
</evidence>
<dbReference type="InterPro" id="IPR045676">
    <property type="entry name" value="DUF6194"/>
</dbReference>
<protein>
    <recommendedName>
        <fullName evidence="1">DUF6194 domain-containing protein</fullName>
    </recommendedName>
</protein>
<sequence>MTIDDILGHVRTFPGSLVLSPEPGGEYPELAWGDHFVYYASDGRIPQRIQPYATIVTKDYPGDEESRLDADGRWRINIHVTRERFAELVGQEASTVDFAGVDLAAADTVLPHPVYARAGLVAVVNPGERTGALLADLLREAHDRAMARATRA</sequence>
<dbReference type="AlphaFoldDB" id="A0A839RXW3"/>
<evidence type="ECO:0000313" key="3">
    <source>
        <dbReference type="Proteomes" id="UP000550714"/>
    </source>
</evidence>
<evidence type="ECO:0000313" key="2">
    <source>
        <dbReference type="EMBL" id="MBB3049670.1"/>
    </source>
</evidence>
<gene>
    <name evidence="2" type="ORF">FHS23_000665</name>
</gene>
<keyword evidence="3" id="KW-1185">Reference proteome</keyword>
<proteinExistence type="predicted"/>
<comment type="caution">
    <text evidence="2">The sequence shown here is derived from an EMBL/GenBank/DDBJ whole genome shotgun (WGS) entry which is preliminary data.</text>
</comment>
<name>A0A839RXW3_9PSEU</name>